<evidence type="ECO:0000313" key="2">
    <source>
        <dbReference type="Proteomes" id="UP001497600"/>
    </source>
</evidence>
<dbReference type="EMBL" id="OZ004256">
    <property type="protein sequence ID" value="CAK7905422.1"/>
    <property type="molecule type" value="Genomic_DNA"/>
</dbReference>
<organism evidence="1 2">
    <name type="scientific">[Candida] anglica</name>
    <dbReference type="NCBI Taxonomy" id="148631"/>
    <lineage>
        <taxon>Eukaryota</taxon>
        <taxon>Fungi</taxon>
        <taxon>Dikarya</taxon>
        <taxon>Ascomycota</taxon>
        <taxon>Saccharomycotina</taxon>
        <taxon>Pichiomycetes</taxon>
        <taxon>Debaryomycetaceae</taxon>
        <taxon>Kurtzmaniella</taxon>
    </lineage>
</organism>
<name>A0ABP0EBM3_9ASCO</name>
<reference evidence="1 2" key="1">
    <citation type="submission" date="2024-01" db="EMBL/GenBank/DDBJ databases">
        <authorList>
            <consortium name="Genoscope - CEA"/>
            <person name="William W."/>
        </authorList>
    </citation>
    <scope>NUCLEOTIDE SEQUENCE [LARGE SCALE GENOMIC DNA]</scope>
    <source>
        <strain evidence="1 2">29B2s-10</strain>
    </source>
</reference>
<evidence type="ECO:0000313" key="1">
    <source>
        <dbReference type="EMBL" id="CAK7905422.1"/>
    </source>
</evidence>
<proteinExistence type="predicted"/>
<gene>
    <name evidence="1" type="ORF">CAAN4_D14004</name>
</gene>
<accession>A0ABP0EBM3</accession>
<protein>
    <recommendedName>
        <fullName evidence="3">Reverse transcriptase domain-containing protein</fullName>
    </recommendedName>
</protein>
<dbReference type="Proteomes" id="UP001497600">
    <property type="component" value="Chromosome D"/>
</dbReference>
<evidence type="ECO:0008006" key="3">
    <source>
        <dbReference type="Google" id="ProtNLM"/>
    </source>
</evidence>
<keyword evidence="2" id="KW-1185">Reference proteome</keyword>
<sequence length="64" mass="7530">MGLILLIRYKISIALQECKKETNYKILLIFKIDVASCFYLRDYEDLVKLIDTCMHGSKRPETKC</sequence>